<gene>
    <name evidence="1" type="ORF">GCM10011503_13100</name>
</gene>
<accession>A0ABQ1JF41</accession>
<proteinExistence type="predicted"/>
<evidence type="ECO:0000313" key="1">
    <source>
        <dbReference type="EMBL" id="GGB65650.1"/>
    </source>
</evidence>
<comment type="caution">
    <text evidence="1">The sequence shown here is derived from an EMBL/GenBank/DDBJ whole genome shotgun (WGS) entry which is preliminary data.</text>
</comment>
<keyword evidence="2" id="KW-1185">Reference proteome</keyword>
<sequence>MSACAPATRGPDADEMGACYRAIQVAAIAIQADGVELTPDEIALAADTLVEARTDIVLAWAAREGVALKRDDLTYETPLAVDFLRGIEAEAALSRQAIQNEMVEADEHPDQWSAKLDAAHACTGKIAS</sequence>
<protein>
    <recommendedName>
        <fullName evidence="3">DUF222 domain-containing protein</fullName>
    </recommendedName>
</protein>
<reference evidence="2" key="1">
    <citation type="journal article" date="2019" name="Int. J. Syst. Evol. Microbiol.">
        <title>The Global Catalogue of Microorganisms (GCM) 10K type strain sequencing project: providing services to taxonomists for standard genome sequencing and annotation.</title>
        <authorList>
            <consortium name="The Broad Institute Genomics Platform"/>
            <consortium name="The Broad Institute Genome Sequencing Center for Infectious Disease"/>
            <person name="Wu L."/>
            <person name="Ma J."/>
        </authorList>
    </citation>
    <scope>NUCLEOTIDE SEQUENCE [LARGE SCALE GENOMIC DNA]</scope>
    <source>
        <strain evidence="2">CGMCC 1.15928</strain>
    </source>
</reference>
<evidence type="ECO:0008006" key="3">
    <source>
        <dbReference type="Google" id="ProtNLM"/>
    </source>
</evidence>
<name>A0ABQ1JF41_9PROT</name>
<dbReference type="Proteomes" id="UP000628854">
    <property type="component" value="Unassembled WGS sequence"/>
</dbReference>
<organism evidence="1 2">
    <name type="scientific">Henriciella pelagia</name>
    <dbReference type="NCBI Taxonomy" id="1977912"/>
    <lineage>
        <taxon>Bacteria</taxon>
        <taxon>Pseudomonadati</taxon>
        <taxon>Pseudomonadota</taxon>
        <taxon>Alphaproteobacteria</taxon>
        <taxon>Hyphomonadales</taxon>
        <taxon>Hyphomonadaceae</taxon>
        <taxon>Henriciella</taxon>
    </lineage>
</organism>
<dbReference type="EMBL" id="BMKF01000001">
    <property type="protein sequence ID" value="GGB65650.1"/>
    <property type="molecule type" value="Genomic_DNA"/>
</dbReference>
<evidence type="ECO:0000313" key="2">
    <source>
        <dbReference type="Proteomes" id="UP000628854"/>
    </source>
</evidence>